<organism evidence="2 3">
    <name type="scientific">Nitrospira defluvii</name>
    <dbReference type="NCBI Taxonomy" id="330214"/>
    <lineage>
        <taxon>Bacteria</taxon>
        <taxon>Pseudomonadati</taxon>
        <taxon>Nitrospirota</taxon>
        <taxon>Nitrospiria</taxon>
        <taxon>Nitrospirales</taxon>
        <taxon>Nitrospiraceae</taxon>
        <taxon>Nitrospira</taxon>
    </lineage>
</organism>
<dbReference type="Proteomes" id="UP000675880">
    <property type="component" value="Unassembled WGS sequence"/>
</dbReference>
<proteinExistence type="predicted"/>
<keyword evidence="1" id="KW-0812">Transmembrane</keyword>
<evidence type="ECO:0000313" key="2">
    <source>
        <dbReference type="EMBL" id="CAE6753165.1"/>
    </source>
</evidence>
<sequence>METLWYAILISVLTVYVVLDGYDVGVAMLVPFVAQPSRNEAWCEPRLGLCGQGMRCG</sequence>
<keyword evidence="3" id="KW-1185">Reference proteome</keyword>
<gene>
    <name evidence="2" type="ORF">NSPZN2_30272</name>
</gene>
<feature type="transmembrane region" description="Helical" evidence="1">
    <location>
        <begin position="6"/>
        <end position="30"/>
    </location>
</feature>
<protein>
    <submittedName>
        <fullName evidence="2">Uncharacterized protein</fullName>
    </submittedName>
</protein>
<accession>A0ABM8RHK5</accession>
<comment type="caution">
    <text evidence="2">The sequence shown here is derived from an EMBL/GenBank/DDBJ whole genome shotgun (WGS) entry which is preliminary data.</text>
</comment>
<keyword evidence="1" id="KW-0472">Membrane</keyword>
<evidence type="ECO:0000313" key="3">
    <source>
        <dbReference type="Proteomes" id="UP000675880"/>
    </source>
</evidence>
<keyword evidence="1" id="KW-1133">Transmembrane helix</keyword>
<dbReference type="EMBL" id="CAJNBJ010000016">
    <property type="protein sequence ID" value="CAE6753165.1"/>
    <property type="molecule type" value="Genomic_DNA"/>
</dbReference>
<reference evidence="2 3" key="1">
    <citation type="submission" date="2021-02" db="EMBL/GenBank/DDBJ databases">
        <authorList>
            <person name="Han P."/>
        </authorList>
    </citation>
    <scope>NUCLEOTIDE SEQUENCE [LARGE SCALE GENOMIC DNA]</scope>
    <source>
        <strain evidence="2">Candidatus Nitrospira sp. ZN2</strain>
    </source>
</reference>
<evidence type="ECO:0000256" key="1">
    <source>
        <dbReference type="SAM" id="Phobius"/>
    </source>
</evidence>
<name>A0ABM8RHK5_9BACT</name>